<accession>A0AA39SLD0</accession>
<evidence type="ECO:0000313" key="3">
    <source>
        <dbReference type="EMBL" id="KAK0593373.1"/>
    </source>
</evidence>
<dbReference type="PANTHER" id="PTHR23421">
    <property type="entry name" value="BETA-GALACTOSIDASE RELATED"/>
    <property type="match status" value="1"/>
</dbReference>
<sequence>MKTIALAYFKKLFAYHPLQDSFDELPRFFPILEEGLSDELNKDVSDEEVKAGLFGIVILLFIASLTVVVEAYVSYDSRAITINGRRRILISGSIQYPGSTPEAHVFKSNSGACAAFLANYNQKTINAKVAFGNQHYNLPPWSISILPDCKNTVYNTARAGTQSSQMKISPVPLHGGFSWQAYNEADSSFTMYGLLEQINTTKMLQTTCGTRQRE</sequence>
<dbReference type="GO" id="GO:0005975">
    <property type="term" value="P:carbohydrate metabolic process"/>
    <property type="evidence" value="ECO:0007669"/>
    <property type="project" value="InterPro"/>
</dbReference>
<name>A0AA39SLD0_ACESA</name>
<reference evidence="3" key="2">
    <citation type="submission" date="2023-06" db="EMBL/GenBank/DDBJ databases">
        <authorList>
            <person name="Swenson N.G."/>
            <person name="Wegrzyn J.L."/>
            <person name="Mcevoy S.L."/>
        </authorList>
    </citation>
    <scope>NUCLEOTIDE SEQUENCE</scope>
    <source>
        <strain evidence="3">NS2018</strain>
        <tissue evidence="3">Leaf</tissue>
    </source>
</reference>
<dbReference type="Proteomes" id="UP001168877">
    <property type="component" value="Unassembled WGS sequence"/>
</dbReference>
<feature type="domain" description="Beta-galactosidase beta-sandwich" evidence="2">
    <location>
        <begin position="102"/>
        <end position="158"/>
    </location>
</feature>
<protein>
    <recommendedName>
        <fullName evidence="2">Beta-galactosidase beta-sandwich domain-containing protein</fullName>
    </recommendedName>
</protein>
<dbReference type="Pfam" id="PF17834">
    <property type="entry name" value="GHD"/>
    <property type="match status" value="1"/>
</dbReference>
<dbReference type="AlphaFoldDB" id="A0AA39SLD0"/>
<reference evidence="3" key="1">
    <citation type="journal article" date="2022" name="Plant J.">
        <title>Strategies of tolerance reflected in two North American maple genomes.</title>
        <authorList>
            <person name="McEvoy S.L."/>
            <person name="Sezen U.U."/>
            <person name="Trouern-Trend A."/>
            <person name="McMahon S.M."/>
            <person name="Schaberg P.G."/>
            <person name="Yang J."/>
            <person name="Wegrzyn J.L."/>
            <person name="Swenson N.G."/>
        </authorList>
    </citation>
    <scope>NUCLEOTIDE SEQUENCE</scope>
    <source>
        <strain evidence="3">NS2018</strain>
    </source>
</reference>
<keyword evidence="4" id="KW-1185">Reference proteome</keyword>
<dbReference type="InterPro" id="IPR001944">
    <property type="entry name" value="Glycoside_Hdrlase_35"/>
</dbReference>
<gene>
    <name evidence="3" type="ORF">LWI29_035562</name>
</gene>
<keyword evidence="1" id="KW-1133">Transmembrane helix</keyword>
<keyword evidence="1" id="KW-0472">Membrane</keyword>
<proteinExistence type="predicted"/>
<evidence type="ECO:0000313" key="4">
    <source>
        <dbReference type="Proteomes" id="UP001168877"/>
    </source>
</evidence>
<dbReference type="InterPro" id="IPR041392">
    <property type="entry name" value="GHD"/>
</dbReference>
<comment type="caution">
    <text evidence="3">The sequence shown here is derived from an EMBL/GenBank/DDBJ whole genome shotgun (WGS) entry which is preliminary data.</text>
</comment>
<dbReference type="EMBL" id="JAUESC010000380">
    <property type="protein sequence ID" value="KAK0593373.1"/>
    <property type="molecule type" value="Genomic_DNA"/>
</dbReference>
<feature type="transmembrane region" description="Helical" evidence="1">
    <location>
        <begin position="51"/>
        <end position="75"/>
    </location>
</feature>
<keyword evidence="1" id="KW-0812">Transmembrane</keyword>
<evidence type="ECO:0000259" key="2">
    <source>
        <dbReference type="Pfam" id="PF17834"/>
    </source>
</evidence>
<organism evidence="3 4">
    <name type="scientific">Acer saccharum</name>
    <name type="common">Sugar maple</name>
    <dbReference type="NCBI Taxonomy" id="4024"/>
    <lineage>
        <taxon>Eukaryota</taxon>
        <taxon>Viridiplantae</taxon>
        <taxon>Streptophyta</taxon>
        <taxon>Embryophyta</taxon>
        <taxon>Tracheophyta</taxon>
        <taxon>Spermatophyta</taxon>
        <taxon>Magnoliopsida</taxon>
        <taxon>eudicotyledons</taxon>
        <taxon>Gunneridae</taxon>
        <taxon>Pentapetalae</taxon>
        <taxon>rosids</taxon>
        <taxon>malvids</taxon>
        <taxon>Sapindales</taxon>
        <taxon>Sapindaceae</taxon>
        <taxon>Hippocastanoideae</taxon>
        <taxon>Acereae</taxon>
        <taxon>Acer</taxon>
    </lineage>
</organism>
<evidence type="ECO:0000256" key="1">
    <source>
        <dbReference type="SAM" id="Phobius"/>
    </source>
</evidence>
<dbReference type="GO" id="GO:0004553">
    <property type="term" value="F:hydrolase activity, hydrolyzing O-glycosyl compounds"/>
    <property type="evidence" value="ECO:0007669"/>
    <property type="project" value="InterPro"/>
</dbReference>